<evidence type="ECO:0000313" key="1">
    <source>
        <dbReference type="EMBL" id="RVX75428.1"/>
    </source>
</evidence>
<dbReference type="InterPro" id="IPR027417">
    <property type="entry name" value="P-loop_NTPase"/>
</dbReference>
<evidence type="ECO:0000313" key="2">
    <source>
        <dbReference type="Proteomes" id="UP000288859"/>
    </source>
</evidence>
<organism evidence="1 2">
    <name type="scientific">Exophiala mesophila</name>
    <name type="common">Black yeast-like fungus</name>
    <dbReference type="NCBI Taxonomy" id="212818"/>
    <lineage>
        <taxon>Eukaryota</taxon>
        <taxon>Fungi</taxon>
        <taxon>Dikarya</taxon>
        <taxon>Ascomycota</taxon>
        <taxon>Pezizomycotina</taxon>
        <taxon>Eurotiomycetes</taxon>
        <taxon>Chaetothyriomycetidae</taxon>
        <taxon>Chaetothyriales</taxon>
        <taxon>Herpotrichiellaceae</taxon>
        <taxon>Exophiala</taxon>
    </lineage>
</organism>
<dbReference type="Pfam" id="PF13238">
    <property type="entry name" value="AAA_18"/>
    <property type="match status" value="1"/>
</dbReference>
<sequence>MAEDGQSIGAIPGALIEVLKNANNDRLPIVVMMCGISVPSINHAHDTFPSTIGSGKTTLSTSLQSHLPAYNFQRLSIDCIVYERHGIYSVDFPAELGEKYQEEADEIFHASTVQQLEQIPPSNLILDRAFYAKKDRDEYRRLVEDRGAKTILVYLQADRDTLWRRIQERKARIGGRVAGAAFEVTEDILSSYLDGFQCPRGEGEFVINIS</sequence>
<comment type="caution">
    <text evidence="1">The sequence shown here is derived from an EMBL/GenBank/DDBJ whole genome shotgun (WGS) entry which is preliminary data.</text>
</comment>
<dbReference type="Gene3D" id="3.40.50.300">
    <property type="entry name" value="P-loop containing nucleotide triphosphate hydrolases"/>
    <property type="match status" value="1"/>
</dbReference>
<accession>A0A438NI79</accession>
<dbReference type="EMBL" id="NAJM01000002">
    <property type="protein sequence ID" value="RVX75428.1"/>
    <property type="molecule type" value="Genomic_DNA"/>
</dbReference>
<name>A0A438NI79_EXOME</name>
<protein>
    <recommendedName>
        <fullName evidence="3">ATP/GTP-binding protein</fullName>
    </recommendedName>
</protein>
<dbReference type="SUPFAM" id="SSF52540">
    <property type="entry name" value="P-loop containing nucleoside triphosphate hydrolases"/>
    <property type="match status" value="1"/>
</dbReference>
<reference evidence="1 2" key="1">
    <citation type="submission" date="2017-03" db="EMBL/GenBank/DDBJ databases">
        <title>Genomes of endolithic fungi from Antarctica.</title>
        <authorList>
            <person name="Coleine C."/>
            <person name="Masonjones S."/>
            <person name="Stajich J.E."/>
        </authorList>
    </citation>
    <scope>NUCLEOTIDE SEQUENCE [LARGE SCALE GENOMIC DNA]</scope>
    <source>
        <strain evidence="1 2">CCFEE 6314</strain>
    </source>
</reference>
<dbReference type="Proteomes" id="UP000288859">
    <property type="component" value="Unassembled WGS sequence"/>
</dbReference>
<gene>
    <name evidence="1" type="ORF">B0A52_00781</name>
</gene>
<proteinExistence type="predicted"/>
<dbReference type="OrthoDB" id="3512845at2759"/>
<dbReference type="AlphaFoldDB" id="A0A438NI79"/>
<evidence type="ECO:0008006" key="3">
    <source>
        <dbReference type="Google" id="ProtNLM"/>
    </source>
</evidence>